<proteinExistence type="predicted"/>
<name>A0A654DRW2_SPHMU</name>
<gene>
    <name evidence="1" type="ORF">SPHINGO8BC_90338</name>
</gene>
<protein>
    <submittedName>
        <fullName evidence="1">Uncharacterized protein</fullName>
    </submittedName>
</protein>
<reference evidence="1 2" key="1">
    <citation type="submission" date="2019-10" db="EMBL/GenBank/DDBJ databases">
        <authorList>
            <person name="Karimi E."/>
        </authorList>
    </citation>
    <scope>NUCLEOTIDE SEQUENCE [LARGE SCALE GENOMIC DNA]</scope>
    <source>
        <strain evidence="1">Sphingobacterium sp. 8BC</strain>
    </source>
</reference>
<dbReference type="Proteomes" id="UP000432350">
    <property type="component" value="Unassembled WGS sequence"/>
</dbReference>
<accession>A0A654DRW2</accession>
<evidence type="ECO:0000313" key="2">
    <source>
        <dbReference type="Proteomes" id="UP000432350"/>
    </source>
</evidence>
<sequence>MRSQYYYLLFKFTTKAGYLTSTNLELNSPNLLKKPALAVLDYYFSIKKSNPLIP</sequence>
<dbReference type="AlphaFoldDB" id="A0A654DRW2"/>
<organism evidence="1 2">
    <name type="scientific">Sphingobacterium multivorum</name>
    <dbReference type="NCBI Taxonomy" id="28454"/>
    <lineage>
        <taxon>Bacteria</taxon>
        <taxon>Pseudomonadati</taxon>
        <taxon>Bacteroidota</taxon>
        <taxon>Sphingobacteriia</taxon>
        <taxon>Sphingobacteriales</taxon>
        <taxon>Sphingobacteriaceae</taxon>
        <taxon>Sphingobacterium</taxon>
    </lineage>
</organism>
<dbReference type="EMBL" id="CABWMV010000028">
    <property type="protein sequence ID" value="VXD08188.1"/>
    <property type="molecule type" value="Genomic_DNA"/>
</dbReference>
<evidence type="ECO:0000313" key="1">
    <source>
        <dbReference type="EMBL" id="VXD08188.1"/>
    </source>
</evidence>